<proteinExistence type="predicted"/>
<evidence type="ECO:0000313" key="2">
    <source>
        <dbReference type="Proteomes" id="UP000305778"/>
    </source>
</evidence>
<gene>
    <name evidence="1" type="ORF">FCI23_34085</name>
</gene>
<name>A0A4U0S6R7_9ACTN</name>
<organism evidence="1 2">
    <name type="scientific">Actinacidiphila oryziradicis</name>
    <dbReference type="NCBI Taxonomy" id="2571141"/>
    <lineage>
        <taxon>Bacteria</taxon>
        <taxon>Bacillati</taxon>
        <taxon>Actinomycetota</taxon>
        <taxon>Actinomycetes</taxon>
        <taxon>Kitasatosporales</taxon>
        <taxon>Streptomycetaceae</taxon>
        <taxon>Actinacidiphila</taxon>
    </lineage>
</organism>
<keyword evidence="2" id="KW-1185">Reference proteome</keyword>
<dbReference type="RefSeq" id="WP_136728013.1">
    <property type="nucleotide sequence ID" value="NZ_SUMC01000046.1"/>
</dbReference>
<dbReference type="AlphaFoldDB" id="A0A4U0S6R7"/>
<protein>
    <submittedName>
        <fullName evidence="1">Uncharacterized protein</fullName>
    </submittedName>
</protein>
<sequence length="64" mass="6587">MTVGVEVDLLHAASMLALAATSRRYRRAALTDAGISMAFAAAGGIAAHRNAPHPPVGQRHGLNP</sequence>
<dbReference type="Proteomes" id="UP000305778">
    <property type="component" value="Unassembled WGS sequence"/>
</dbReference>
<evidence type="ECO:0000313" key="1">
    <source>
        <dbReference type="EMBL" id="TKA04810.1"/>
    </source>
</evidence>
<reference evidence="1 2" key="1">
    <citation type="submission" date="2019-04" db="EMBL/GenBank/DDBJ databases">
        <title>Streptomyces oryziradicis sp. nov., a novel actinomycete isolated from rhizosphere soil of rice (Oryza sativa L.).</title>
        <authorList>
            <person name="Li C."/>
        </authorList>
    </citation>
    <scope>NUCLEOTIDE SEQUENCE [LARGE SCALE GENOMIC DNA]</scope>
    <source>
        <strain evidence="1 2">NEAU-C40</strain>
    </source>
</reference>
<accession>A0A4U0S6R7</accession>
<dbReference type="EMBL" id="SUMC01000046">
    <property type="protein sequence ID" value="TKA04810.1"/>
    <property type="molecule type" value="Genomic_DNA"/>
</dbReference>
<comment type="caution">
    <text evidence="1">The sequence shown here is derived from an EMBL/GenBank/DDBJ whole genome shotgun (WGS) entry which is preliminary data.</text>
</comment>